<evidence type="ECO:0000313" key="2">
    <source>
        <dbReference type="Proteomes" id="UP000266183"/>
    </source>
</evidence>
<sequence>MPQPYGQWSIEKAELGGADITASLHDYILEIHDGNGFVVYVQQKRVDAGNLLFANGNGDALDITSTEGPGKGNTLKAIYQQPDAVTLIICYNLDLAGARPAAFHSPQGTKLFFVTYKKRSK</sequence>
<evidence type="ECO:0008006" key="3">
    <source>
        <dbReference type="Google" id="ProtNLM"/>
    </source>
</evidence>
<name>A0A385SDX4_9BACT</name>
<dbReference type="EMBL" id="CP032382">
    <property type="protein sequence ID" value="AYB29409.1"/>
    <property type="molecule type" value="Genomic_DNA"/>
</dbReference>
<dbReference type="OrthoDB" id="289227at2"/>
<organism evidence="1 2">
    <name type="scientific">Chryseolinea soli</name>
    <dbReference type="NCBI Taxonomy" id="2321403"/>
    <lineage>
        <taxon>Bacteria</taxon>
        <taxon>Pseudomonadati</taxon>
        <taxon>Bacteroidota</taxon>
        <taxon>Cytophagia</taxon>
        <taxon>Cytophagales</taxon>
        <taxon>Fulvivirgaceae</taxon>
        <taxon>Chryseolinea</taxon>
    </lineage>
</organism>
<evidence type="ECO:0000313" key="1">
    <source>
        <dbReference type="EMBL" id="AYB29409.1"/>
    </source>
</evidence>
<reference evidence="2" key="1">
    <citation type="submission" date="2018-09" db="EMBL/GenBank/DDBJ databases">
        <title>Chryseolinea sp. KIS68-18 isolated from soil.</title>
        <authorList>
            <person name="Weon H.-Y."/>
            <person name="Kwon S.-W."/>
            <person name="Lee S.A."/>
        </authorList>
    </citation>
    <scope>NUCLEOTIDE SEQUENCE [LARGE SCALE GENOMIC DNA]</scope>
    <source>
        <strain evidence="2">KIS68-18</strain>
    </source>
</reference>
<dbReference type="RefSeq" id="WP_119752728.1">
    <property type="nucleotide sequence ID" value="NZ_CP032382.1"/>
</dbReference>
<gene>
    <name evidence="1" type="ORF">D4L85_01880</name>
</gene>
<keyword evidence="2" id="KW-1185">Reference proteome</keyword>
<dbReference type="KEGG" id="chk:D4L85_01880"/>
<proteinExistence type="predicted"/>
<accession>A0A385SDX4</accession>
<protein>
    <recommendedName>
        <fullName evidence="3">TIGR03067 domain-containing protein</fullName>
    </recommendedName>
</protein>
<dbReference type="AlphaFoldDB" id="A0A385SDX4"/>
<dbReference type="Proteomes" id="UP000266183">
    <property type="component" value="Chromosome"/>
</dbReference>